<dbReference type="Gene3D" id="3.40.50.140">
    <property type="match status" value="1"/>
</dbReference>
<dbReference type="AlphaFoldDB" id="A0A6C0EWP8"/>
<dbReference type="SMART" id="SM00437">
    <property type="entry name" value="TOP1Ac"/>
    <property type="match status" value="1"/>
</dbReference>
<dbReference type="CDD" id="cd00186">
    <property type="entry name" value="TOP1Ac"/>
    <property type="match status" value="1"/>
</dbReference>
<evidence type="ECO:0000256" key="7">
    <source>
        <dbReference type="SAM" id="MobiDB-lite"/>
    </source>
</evidence>
<evidence type="ECO:0000256" key="5">
    <source>
        <dbReference type="ARBA" id="ARBA00023125"/>
    </source>
</evidence>
<dbReference type="EMBL" id="MN738968">
    <property type="protein sequence ID" value="QHT33527.1"/>
    <property type="molecule type" value="Genomic_DNA"/>
</dbReference>
<name>A0A6C0EWP8_9ZZZZ</name>
<evidence type="ECO:0000256" key="2">
    <source>
        <dbReference type="ARBA" id="ARBA00009446"/>
    </source>
</evidence>
<dbReference type="PRINTS" id="PR00417">
    <property type="entry name" value="PRTPISMRASEI"/>
</dbReference>
<keyword evidence="6" id="KW-0413">Isomerase</keyword>
<evidence type="ECO:0000259" key="8">
    <source>
        <dbReference type="PROSITE" id="PS50880"/>
    </source>
</evidence>
<evidence type="ECO:0000256" key="6">
    <source>
        <dbReference type="ARBA" id="ARBA00023235"/>
    </source>
</evidence>
<evidence type="ECO:0000256" key="1">
    <source>
        <dbReference type="ARBA" id="ARBA00000213"/>
    </source>
</evidence>
<dbReference type="InterPro" id="IPR023405">
    <property type="entry name" value="Topo_IA_core_domain"/>
</dbReference>
<keyword evidence="5" id="KW-0238">DNA-binding</keyword>
<dbReference type="InterPro" id="IPR025589">
    <property type="entry name" value="Toprim_C_rpt"/>
</dbReference>
<dbReference type="GO" id="GO:0006265">
    <property type="term" value="P:DNA topological change"/>
    <property type="evidence" value="ECO:0007669"/>
    <property type="project" value="InterPro"/>
</dbReference>
<dbReference type="PROSITE" id="PS50880">
    <property type="entry name" value="TOPRIM"/>
    <property type="match status" value="1"/>
</dbReference>
<dbReference type="Gene3D" id="1.10.460.10">
    <property type="entry name" value="Topoisomerase I, domain 2"/>
    <property type="match status" value="2"/>
</dbReference>
<evidence type="ECO:0000259" key="9">
    <source>
        <dbReference type="PROSITE" id="PS52039"/>
    </source>
</evidence>
<accession>A0A6C0EWP8</accession>
<dbReference type="GO" id="GO:0003677">
    <property type="term" value="F:DNA binding"/>
    <property type="evidence" value="ECO:0007669"/>
    <property type="project" value="UniProtKB-KW"/>
</dbReference>
<feature type="region of interest" description="Disordered" evidence="7">
    <location>
        <begin position="338"/>
        <end position="366"/>
    </location>
</feature>
<dbReference type="EC" id="5.6.2.1" evidence="3"/>
<evidence type="ECO:0000313" key="10">
    <source>
        <dbReference type="EMBL" id="QHT33527.1"/>
    </source>
</evidence>
<evidence type="ECO:0000256" key="3">
    <source>
        <dbReference type="ARBA" id="ARBA00012891"/>
    </source>
</evidence>
<dbReference type="InterPro" id="IPR013825">
    <property type="entry name" value="Topo_IA_cen_sub2"/>
</dbReference>
<feature type="compositionally biased region" description="Basic and acidic residues" evidence="7">
    <location>
        <begin position="354"/>
        <end position="366"/>
    </location>
</feature>
<comment type="catalytic activity">
    <reaction evidence="1">
        <text>ATP-independent breakage of single-stranded DNA, followed by passage and rejoining.</text>
        <dbReference type="EC" id="5.6.2.1"/>
    </reaction>
</comment>
<dbReference type="InterPro" id="IPR000380">
    <property type="entry name" value="Topo_IA"/>
</dbReference>
<dbReference type="InterPro" id="IPR023406">
    <property type="entry name" value="Topo_IA_AS"/>
</dbReference>
<dbReference type="InterPro" id="IPR013826">
    <property type="entry name" value="Topo_IA_cen_sub3"/>
</dbReference>
<proteinExistence type="inferred from homology"/>
<keyword evidence="4" id="KW-0799">Topoisomerase</keyword>
<evidence type="ECO:0000256" key="4">
    <source>
        <dbReference type="ARBA" id="ARBA00023029"/>
    </source>
</evidence>
<dbReference type="SUPFAM" id="SSF56712">
    <property type="entry name" value="Prokaryotic type I DNA topoisomerase"/>
    <property type="match status" value="1"/>
</dbReference>
<dbReference type="GO" id="GO:0003917">
    <property type="term" value="F:DNA topoisomerase type I (single strand cut, ATP-independent) activity"/>
    <property type="evidence" value="ECO:0007669"/>
    <property type="project" value="UniProtKB-EC"/>
</dbReference>
<dbReference type="Pfam" id="PF01131">
    <property type="entry name" value="Topoisom_bac"/>
    <property type="match status" value="1"/>
</dbReference>
<dbReference type="SMART" id="SM00493">
    <property type="entry name" value="TOPRIM"/>
    <property type="match status" value="1"/>
</dbReference>
<dbReference type="Pfam" id="PF13368">
    <property type="entry name" value="Toprim_C_rpt"/>
    <property type="match status" value="1"/>
</dbReference>
<dbReference type="Gene3D" id="1.10.290.10">
    <property type="entry name" value="Topoisomerase I, domain 4"/>
    <property type="match status" value="1"/>
</dbReference>
<dbReference type="PANTHER" id="PTHR42785">
    <property type="entry name" value="DNA TOPOISOMERASE, TYPE IA, CORE"/>
    <property type="match status" value="1"/>
</dbReference>
<protein>
    <recommendedName>
        <fullName evidence="3">DNA topoisomerase</fullName>
        <ecNumber evidence="3">5.6.2.1</ecNumber>
    </recommendedName>
</protein>
<dbReference type="PROSITE" id="PS00396">
    <property type="entry name" value="TOPO_IA_1"/>
    <property type="match status" value="1"/>
</dbReference>
<feature type="domain" description="Toprim" evidence="8">
    <location>
        <begin position="11"/>
        <end position="120"/>
    </location>
</feature>
<comment type="similarity">
    <text evidence="2">Belongs to the type IA topoisomerase family.</text>
</comment>
<dbReference type="PANTHER" id="PTHR42785:SF1">
    <property type="entry name" value="DNA TOPOISOMERASE"/>
    <property type="match status" value="1"/>
</dbReference>
<sequence>MSKQAKTSATTTLVIVESPAKCSKIESYLGPGYKCIATFGHFRTLDGLKSINTETFKLKFSCMEEKSKQIARIKNEIESCMGNVIIATDDDREGEAIGWHICDMFKLPVTTTRRIIFHEITKTAIERAVNTPGTLNMNLVYAQFARQILDLLVGYHISPQLWTHIASSVKNSLSAGRCQTPALRLVYDNQKDIDASPGKMVYNTVGYFTKLNLQFTLNRQYDLPKDVEAFLEESVNHEHVYTLSSPKKTTKAPPSPFTTSALQQKASSEYNYSPSETMSICQKLYESSFITYMRTDSKTYSPEFIENAKRYISEKWSDKYINANIQCLALGFSSGAGDAENASKSNKVKSKTGKSSDDKGVKAQEAHEAIRPTSISTLKIPDTFTAREQKLYNLIWTNAIESCMAHATGVTVTACLTAPIGNEYKYIAELIEFPGWKIVDGYEKENPNYNYLQNIKKNGIIPYNKIKATVTMNELKSHYTEAGLIKILEERGIGRPSTFSSLIEKIQKRGYVSKQDVCGKKVKCTDFELLPDELQEIPTEREFGNEKNKLIVQPLGSIVMKFLADHFNTLFEYNFTKKMEDDLDKVAKGELLYTDTCMFCLENVQRLTTILKDKNIQKDTIAIDENHVYMIGSKGPVIKHTTVDEGGKKKIEYKSIKQNIDVAKLKRGEYSLKEVVDEKGNIDMGGIKLGIYDGNEIILKRGKYGLYIVWGEQKKSLSGLFPKTKDPNSITYHEVVKIIEMSKINTEYSSHDGEANESGGGVQIAIKGMVRKITDVVSIRNGKYGDYIFYKTPEMKNPTFLKIKGFSEDYKTCSLNNIIEWIKQTYKVEI</sequence>
<dbReference type="InterPro" id="IPR013497">
    <property type="entry name" value="Topo_IA_cen"/>
</dbReference>
<dbReference type="PROSITE" id="PS52039">
    <property type="entry name" value="TOPO_IA_2"/>
    <property type="match status" value="1"/>
</dbReference>
<dbReference type="SMART" id="SM00436">
    <property type="entry name" value="TOP1Bc"/>
    <property type="match status" value="1"/>
</dbReference>
<dbReference type="Pfam" id="PF01751">
    <property type="entry name" value="Toprim"/>
    <property type="match status" value="1"/>
</dbReference>
<dbReference type="InterPro" id="IPR003601">
    <property type="entry name" value="Topo_IA_2"/>
</dbReference>
<dbReference type="InterPro" id="IPR013824">
    <property type="entry name" value="Topo_IA_cen_sub1"/>
</dbReference>
<dbReference type="InterPro" id="IPR003602">
    <property type="entry name" value="Topo_IA_DNA-bd_dom"/>
</dbReference>
<dbReference type="InterPro" id="IPR006171">
    <property type="entry name" value="TOPRIM_dom"/>
</dbReference>
<organism evidence="10">
    <name type="scientific">viral metagenome</name>
    <dbReference type="NCBI Taxonomy" id="1070528"/>
    <lineage>
        <taxon>unclassified sequences</taxon>
        <taxon>metagenomes</taxon>
        <taxon>organismal metagenomes</taxon>
    </lineage>
</organism>
<reference evidence="10" key="1">
    <citation type="journal article" date="2020" name="Nature">
        <title>Giant virus diversity and host interactions through global metagenomics.</title>
        <authorList>
            <person name="Schulz F."/>
            <person name="Roux S."/>
            <person name="Paez-Espino D."/>
            <person name="Jungbluth S."/>
            <person name="Walsh D.A."/>
            <person name="Denef V.J."/>
            <person name="McMahon K.D."/>
            <person name="Konstantinidis K.T."/>
            <person name="Eloe-Fadrosh E.A."/>
            <person name="Kyrpides N.C."/>
            <person name="Woyke T."/>
        </authorList>
    </citation>
    <scope>NUCLEOTIDE SEQUENCE</scope>
    <source>
        <strain evidence="10">GVMAG-M-3300009161-36</strain>
    </source>
</reference>
<feature type="domain" description="Topo IA-type catalytic" evidence="9">
    <location>
        <begin position="136"/>
        <end position="608"/>
    </location>
</feature>
<dbReference type="Gene3D" id="2.70.20.10">
    <property type="entry name" value="Topoisomerase I, domain 3"/>
    <property type="match status" value="1"/>
</dbReference>